<proteinExistence type="predicted"/>
<accession>A0ABN9VSL5</accession>
<organism evidence="2 3">
    <name type="scientific">Prorocentrum cordatum</name>
    <dbReference type="NCBI Taxonomy" id="2364126"/>
    <lineage>
        <taxon>Eukaryota</taxon>
        <taxon>Sar</taxon>
        <taxon>Alveolata</taxon>
        <taxon>Dinophyceae</taxon>
        <taxon>Prorocentrales</taxon>
        <taxon>Prorocentraceae</taxon>
        <taxon>Prorocentrum</taxon>
    </lineage>
</organism>
<comment type="caution">
    <text evidence="2">The sequence shown here is derived from an EMBL/GenBank/DDBJ whole genome shotgun (WGS) entry which is preliminary data.</text>
</comment>
<evidence type="ECO:0000313" key="2">
    <source>
        <dbReference type="EMBL" id="CAK0875223.1"/>
    </source>
</evidence>
<feature type="compositionally biased region" description="Basic residues" evidence="1">
    <location>
        <begin position="178"/>
        <end position="188"/>
    </location>
</feature>
<keyword evidence="3" id="KW-1185">Reference proteome</keyword>
<feature type="region of interest" description="Disordered" evidence="1">
    <location>
        <begin position="161"/>
        <end position="218"/>
    </location>
</feature>
<dbReference type="Proteomes" id="UP001189429">
    <property type="component" value="Unassembled WGS sequence"/>
</dbReference>
<gene>
    <name evidence="2" type="ORF">PCOR1329_LOCUS59933</name>
</gene>
<sequence>MPAILSKCDKCGKDIQEGERHIQVYKATQARGAVYRHSECNNFQSRCQAVLRQNEKLRARWAAQGPAARRGFSQQHGALYGEELAVTLCESLEIESEKLSKQGVKGEGQWLDETTIRDTFKNRPQQAEAILRNADTFHHETREVTLYQVFEYVSVQEDMETDRGVRKRKTESFVTQRPKAKAKGKAKVTAKAAAEATGEPADKGKKPPAPAQKPLSETDKKKLEALVAKTDAALLSIAGALVTAGAPEMAGAVPAMLLKVVETSRDTLTVKKRELDGALQAGTAVKGFVTQTAKEMKETFQVATDVVGRVNDSVEFAQAFLEAPAPSTAATTVAGEPVGATAVDPLD</sequence>
<dbReference type="EMBL" id="CAUYUJ010017489">
    <property type="protein sequence ID" value="CAK0875223.1"/>
    <property type="molecule type" value="Genomic_DNA"/>
</dbReference>
<protein>
    <recommendedName>
        <fullName evidence="4">PARP-type domain-containing protein</fullName>
    </recommendedName>
</protein>
<feature type="compositionally biased region" description="Low complexity" evidence="1">
    <location>
        <begin position="189"/>
        <end position="199"/>
    </location>
</feature>
<evidence type="ECO:0000313" key="3">
    <source>
        <dbReference type="Proteomes" id="UP001189429"/>
    </source>
</evidence>
<name>A0ABN9VSL5_9DINO</name>
<evidence type="ECO:0008006" key="4">
    <source>
        <dbReference type="Google" id="ProtNLM"/>
    </source>
</evidence>
<evidence type="ECO:0000256" key="1">
    <source>
        <dbReference type="SAM" id="MobiDB-lite"/>
    </source>
</evidence>
<reference evidence="2" key="1">
    <citation type="submission" date="2023-10" db="EMBL/GenBank/DDBJ databases">
        <authorList>
            <person name="Chen Y."/>
            <person name="Shah S."/>
            <person name="Dougan E. K."/>
            <person name="Thang M."/>
            <person name="Chan C."/>
        </authorList>
    </citation>
    <scope>NUCLEOTIDE SEQUENCE [LARGE SCALE GENOMIC DNA]</scope>
</reference>